<evidence type="ECO:0000256" key="2">
    <source>
        <dbReference type="SAM" id="MobiDB-lite"/>
    </source>
</evidence>
<evidence type="ECO:0000256" key="3">
    <source>
        <dbReference type="SAM" id="Phobius"/>
    </source>
</evidence>
<evidence type="ECO:0000256" key="1">
    <source>
        <dbReference type="ARBA" id="ARBA00022801"/>
    </source>
</evidence>
<dbReference type="GO" id="GO:0006508">
    <property type="term" value="P:proteolysis"/>
    <property type="evidence" value="ECO:0007669"/>
    <property type="project" value="InterPro"/>
</dbReference>
<evidence type="ECO:0000313" key="6">
    <source>
        <dbReference type="Proteomes" id="UP000002516"/>
    </source>
</evidence>
<keyword evidence="1" id="KW-0378">Hydrolase</keyword>
<feature type="region of interest" description="Disordered" evidence="2">
    <location>
        <begin position="260"/>
        <end position="283"/>
    </location>
</feature>
<dbReference type="SUPFAM" id="SSF82171">
    <property type="entry name" value="DPP6 N-terminal domain-like"/>
    <property type="match status" value="1"/>
</dbReference>
<name>Q87A94_XYLFT</name>
<protein>
    <recommendedName>
        <fullName evidence="4">Peptidase S9 prolyl oligopeptidase catalytic domain-containing protein</fullName>
    </recommendedName>
</protein>
<sequence>MSHLLNLCDSPTVRDTTLCLRPRPSSCHHVQRTIPVATRLLRVASLATSSAFQFMILRTIAMPSRRDLCSTLLILVMTASFGVIPAFADYRTPPEHILKVLKAPLTPTPSLDPTGHRLLLTTQQTYPSITRVAQPYLKLAGVRLEPRNRSRHDTPGGYGIPSCVAHFSLIEIVGGREIPVQLPPGACPGMALWSPDGQRFVFQNVTSDSVELWIGDAATGHIRHIPGIRLNPIFGHTVQWLGGSSKLLLKLVPPHQGLPPANTPGTAGPDIQETFGGKGQSSTYETRDTLASIYDDSLFAYYGASQLAVLDIGTGVLRPVGVPALYDSVKGAPDGLHVLTVAIQPPYSHAVTYQRFARDIAVLDLVKNASAPIARLPLADRVPVHGVPEGPRDFDWRPTDPATLVWAEAQDHGDWNINVPHRDHLMLLQAPFTTKPVEIARTVQRFDGFDWTAQPDIAFLSEEDENRHWRRTRIVDLDHPAHPERILWDLSSDERYADPGAFIYHLLPNGTSVVRQDGHAVYLRGQGASPQGDRPFLDRLDLKTLKTQRLFRSNSDAYEQLLGFVPEPGKFLTWHQTVIDPPNAFLRTLGPQHPTPAQSEPDYASSTARITHITDPTPEVRQIKKRLVTYKRNDGVDLSFTLYTPPDYQEGQRLPAILYAYPADFANSTQAGQVTGSQHTFTRLPYYRLLLLAGYAIIDNASFPIVGDPKTAYDTYLEQLKADATAAVDKAVALGVVDRERIGITGHSHGALMTANLIAHTDLFRAGVATSGSYNKTFTPFGFQNERRILWQAKDVYLKASPFFYADKIKHPLLLIHGEDDANPGTEPFQSRKFYQAIRGNGGIAKLVMLPHEPHWYTALESNQQVVYEMLNWFDTHVKQAPRKPESPPLIPPH</sequence>
<reference evidence="5 6" key="1">
    <citation type="journal article" date="2003" name="J. Bacteriol.">
        <title>Comparative analyses of the complete genome sequences of Pierce's disease and citrus variegated chlorosis strains of Xylella fastidiosa.</title>
        <authorList>
            <person name="Van Sluys M.A."/>
            <person name="de Oliveira M.C."/>
            <person name="Monteiro-Vitorello C.B."/>
            <person name="Miyaki C.Y."/>
            <person name="Furlan L.R."/>
            <person name="Camargo L.E."/>
            <person name="da Silva A.C."/>
            <person name="Moon D.H."/>
            <person name="Takita M.A."/>
            <person name="Lemos E.G."/>
            <person name="Machado M.A."/>
            <person name="Ferro M.I."/>
            <person name="da Silva F.R."/>
            <person name="Goldman M.H."/>
            <person name="Goldman G.H."/>
            <person name="Lemos M.V."/>
            <person name="El-Dorry H."/>
            <person name="Tsai S.M."/>
            <person name="Carrer H."/>
            <person name="Carraro D.M."/>
            <person name="de Oliveira R.C."/>
            <person name="Nunes L.R."/>
            <person name="Siqueira W.J."/>
            <person name="Coutinho L.L."/>
            <person name="Kimura E.T."/>
            <person name="Ferro E.S."/>
            <person name="Harakava R."/>
            <person name="Kuramae E.E."/>
            <person name="Marino C.L."/>
            <person name="Giglioti E."/>
            <person name="Abreu I.L."/>
            <person name="Alves L.M."/>
            <person name="do Amaral A.M."/>
            <person name="Baia G.S."/>
            <person name="Blanco S.R."/>
            <person name="Brito M.S."/>
            <person name="Cannavan F.S."/>
            <person name="Celestino A.V."/>
            <person name="da Cunha A.F."/>
            <person name="Fenille R.C."/>
            <person name="Ferro J.A."/>
            <person name="Formighieri E.F."/>
            <person name="Kishi L.T."/>
            <person name="Leoni S.G."/>
            <person name="Oliveira A.R."/>
            <person name="Rosa V.E.Jr."/>
            <person name="Sassaki F.T."/>
            <person name="Sena J.A."/>
            <person name="de Souza A.A."/>
            <person name="Truffi D."/>
            <person name="Tsukumo F."/>
            <person name="Yanai G.M."/>
            <person name="Zaros L.G."/>
            <person name="Civerolo E.L."/>
            <person name="Simpson A.J."/>
            <person name="Almeida N.F.Jr."/>
            <person name="Setubal J.C."/>
            <person name="Kitajima J.P."/>
        </authorList>
    </citation>
    <scope>NUCLEOTIDE SEQUENCE [LARGE SCALE GENOMIC DNA]</scope>
    <source>
        <strain evidence="6">Temecula1 / ATCC 700964</strain>
    </source>
</reference>
<organism evidence="5 6">
    <name type="scientific">Xylella fastidiosa (strain Temecula1 / ATCC 700964)</name>
    <dbReference type="NCBI Taxonomy" id="183190"/>
    <lineage>
        <taxon>Bacteria</taxon>
        <taxon>Pseudomonadati</taxon>
        <taxon>Pseudomonadota</taxon>
        <taxon>Gammaproteobacteria</taxon>
        <taxon>Lysobacterales</taxon>
        <taxon>Lysobacteraceae</taxon>
        <taxon>Xylella</taxon>
    </lineage>
</organism>
<proteinExistence type="predicted"/>
<feature type="transmembrane region" description="Helical" evidence="3">
    <location>
        <begin position="68"/>
        <end position="88"/>
    </location>
</feature>
<keyword evidence="6" id="KW-1185">Reference proteome</keyword>
<dbReference type="Gene3D" id="3.40.50.1820">
    <property type="entry name" value="alpha/beta hydrolase"/>
    <property type="match status" value="1"/>
</dbReference>
<accession>Q87A94</accession>
<dbReference type="KEGG" id="xft:PD_1934"/>
<dbReference type="AlphaFoldDB" id="Q87A94"/>
<dbReference type="PANTHER" id="PTHR42776:SF28">
    <property type="entry name" value="GLUTAMYL ENDOPEPTIDASE, CHLOROPLASTIC-RELATED"/>
    <property type="match status" value="1"/>
</dbReference>
<dbReference type="EMBL" id="AE009442">
    <property type="protein sequence ID" value="AAO29764.1"/>
    <property type="molecule type" value="Genomic_DNA"/>
</dbReference>
<dbReference type="ESTHER" id="xylfa-XF2551">
    <property type="family name" value="Glutamyl_Peptidase_S9"/>
</dbReference>
<feature type="domain" description="Peptidase S9 prolyl oligopeptidase catalytic" evidence="4">
    <location>
        <begin position="722"/>
        <end position="879"/>
    </location>
</feature>
<dbReference type="HOGENOM" id="CLU_017120_0_0_6"/>
<keyword evidence="3" id="KW-0812">Transmembrane</keyword>
<dbReference type="PANTHER" id="PTHR42776">
    <property type="entry name" value="SERINE PEPTIDASE S9 FAMILY MEMBER"/>
    <property type="match status" value="1"/>
</dbReference>
<evidence type="ECO:0000313" key="5">
    <source>
        <dbReference type="EMBL" id="AAO29764.1"/>
    </source>
</evidence>
<dbReference type="Proteomes" id="UP000002516">
    <property type="component" value="Chromosome"/>
</dbReference>
<dbReference type="SUPFAM" id="SSF53474">
    <property type="entry name" value="alpha/beta-Hydrolases"/>
    <property type="match status" value="1"/>
</dbReference>
<keyword evidence="3" id="KW-0472">Membrane</keyword>
<dbReference type="GO" id="GO:0004252">
    <property type="term" value="F:serine-type endopeptidase activity"/>
    <property type="evidence" value="ECO:0007669"/>
    <property type="project" value="TreeGrafter"/>
</dbReference>
<dbReference type="MEROPS" id="S09.021"/>
<dbReference type="InterPro" id="IPR029058">
    <property type="entry name" value="AB_hydrolase_fold"/>
</dbReference>
<evidence type="ECO:0000259" key="4">
    <source>
        <dbReference type="Pfam" id="PF00326"/>
    </source>
</evidence>
<keyword evidence="3" id="KW-1133">Transmembrane helix</keyword>
<gene>
    <name evidence="5" type="ordered locus">PD_1934</name>
</gene>
<dbReference type="InterPro" id="IPR001375">
    <property type="entry name" value="Peptidase_S9_cat"/>
</dbReference>
<dbReference type="Pfam" id="PF00326">
    <property type="entry name" value="Peptidase_S9"/>
    <property type="match status" value="1"/>
</dbReference>